<dbReference type="InterPro" id="IPR012341">
    <property type="entry name" value="6hp_glycosidase-like_sf"/>
</dbReference>
<dbReference type="GeneID" id="19273503"/>
<dbReference type="PANTHER" id="PTHR36845:SF1">
    <property type="entry name" value="HYDROLASE, PUTATIVE (AFU_ORTHOLOGUE AFUA_7G05090)-RELATED"/>
    <property type="match status" value="1"/>
</dbReference>
<dbReference type="eggNOG" id="ENOG502S0YB">
    <property type="taxonomic scope" value="Eukaryota"/>
</dbReference>
<dbReference type="PANTHER" id="PTHR36845">
    <property type="entry name" value="HYDROLASE, PUTATIVE (AFU_ORTHOLOGUE AFUA_7G05090)-RELATED"/>
    <property type="match status" value="1"/>
</dbReference>
<name>W3X704_PESFW</name>
<dbReference type="InterPro" id="IPR008928">
    <property type="entry name" value="6-hairpin_glycosidase_sf"/>
</dbReference>
<evidence type="ECO:0008006" key="6">
    <source>
        <dbReference type="Google" id="ProtNLM"/>
    </source>
</evidence>
<proteinExistence type="inferred from homology"/>
<dbReference type="OrthoDB" id="2317065at2759"/>
<feature type="compositionally biased region" description="Polar residues" evidence="3">
    <location>
        <begin position="16"/>
        <end position="25"/>
    </location>
</feature>
<dbReference type="InParanoid" id="W3X704"/>
<dbReference type="AlphaFoldDB" id="W3X704"/>
<protein>
    <recommendedName>
        <fullName evidence="6">Unsaturated glucuronyl hydrolase</fullName>
    </recommendedName>
</protein>
<dbReference type="Gene3D" id="1.50.10.10">
    <property type="match status" value="1"/>
</dbReference>
<sequence>MEYPEPGLSPKPLSASDMNSVSTSPLLEAEPASSDTSVQSEPLLCNTKVPSSILPVDHNIGELYDQNILAKLLRTARQAESHLPNKYPEVVPQNGPDMGRYQFREAEFWTCGFFPGSLYSMLERAIKYPQMLGLNDKGPSSGSPRVKHVREQLLRLCKTWAEPLHSMANRTDTHDIGFIIMPALRLDWELLGDSRSLDSIIRAARSLATRFVAPAKAIRSWDLIRKKDVEITSMEDNLILIIDSMCNLDLLYYAAAHSEPDRGLSEIATQHANTILRTHLRPEKAESVGDDVYQGQWYSTFHVANLDPASGSIKQRMTAQGFADDSTWARGQAWAILGYAQTYMWTKDEKFLDASCGCTEYFVHRLENSDPCVEIPNHGAPGITKGRYTPLWDFDAPIDDATNQMNPLRDSSAGAIAANGMLIAAQALAALGRDMLAGRFRALAMNIICDLLEFALAPERAMLVCSLAGHVQIQNVEPGVFFEGILKYGTANNNANARKRYANHTLVYGDYYLVEFGNNLLRAGLI</sequence>
<dbReference type="Proteomes" id="UP000030651">
    <property type="component" value="Unassembled WGS sequence"/>
</dbReference>
<dbReference type="GO" id="GO:0052757">
    <property type="term" value="F:chondroitin hydrolase activity"/>
    <property type="evidence" value="ECO:0007669"/>
    <property type="project" value="TreeGrafter"/>
</dbReference>
<evidence type="ECO:0000256" key="1">
    <source>
        <dbReference type="ARBA" id="ARBA00022801"/>
    </source>
</evidence>
<reference evidence="5" key="1">
    <citation type="journal article" date="2015" name="BMC Genomics">
        <title>Genomic and transcriptomic analysis of the endophytic fungus Pestalotiopsis fici reveals its lifestyle and high potential for synthesis of natural products.</title>
        <authorList>
            <person name="Wang X."/>
            <person name="Zhang X."/>
            <person name="Liu L."/>
            <person name="Xiang M."/>
            <person name="Wang W."/>
            <person name="Sun X."/>
            <person name="Che Y."/>
            <person name="Guo L."/>
            <person name="Liu G."/>
            <person name="Guo L."/>
            <person name="Wang C."/>
            <person name="Yin W.B."/>
            <person name="Stadler M."/>
            <person name="Zhang X."/>
            <person name="Liu X."/>
        </authorList>
    </citation>
    <scope>NUCLEOTIDE SEQUENCE [LARGE SCALE GENOMIC DNA]</scope>
    <source>
        <strain evidence="5">W106-1 / CGMCC3.15140</strain>
    </source>
</reference>
<organism evidence="4 5">
    <name type="scientific">Pestalotiopsis fici (strain W106-1 / CGMCC3.15140)</name>
    <dbReference type="NCBI Taxonomy" id="1229662"/>
    <lineage>
        <taxon>Eukaryota</taxon>
        <taxon>Fungi</taxon>
        <taxon>Dikarya</taxon>
        <taxon>Ascomycota</taxon>
        <taxon>Pezizomycotina</taxon>
        <taxon>Sordariomycetes</taxon>
        <taxon>Xylariomycetidae</taxon>
        <taxon>Amphisphaeriales</taxon>
        <taxon>Sporocadaceae</taxon>
        <taxon>Pestalotiopsis</taxon>
    </lineage>
</organism>
<dbReference type="SUPFAM" id="SSF48208">
    <property type="entry name" value="Six-hairpin glycosidases"/>
    <property type="match status" value="1"/>
</dbReference>
<dbReference type="InterPro" id="IPR052369">
    <property type="entry name" value="UG_Glycosaminoglycan_Hydrolase"/>
</dbReference>
<feature type="region of interest" description="Disordered" evidence="3">
    <location>
        <begin position="1"/>
        <end position="41"/>
    </location>
</feature>
<keyword evidence="1" id="KW-0378">Hydrolase</keyword>
<evidence type="ECO:0000313" key="5">
    <source>
        <dbReference type="Proteomes" id="UP000030651"/>
    </source>
</evidence>
<comment type="similarity">
    <text evidence="2">Belongs to the glycosyl hydrolase 88 family.</text>
</comment>
<dbReference type="GO" id="GO:0000272">
    <property type="term" value="P:polysaccharide catabolic process"/>
    <property type="evidence" value="ECO:0007669"/>
    <property type="project" value="TreeGrafter"/>
</dbReference>
<evidence type="ECO:0000313" key="4">
    <source>
        <dbReference type="EMBL" id="ETS80961.1"/>
    </source>
</evidence>
<evidence type="ECO:0000256" key="3">
    <source>
        <dbReference type="SAM" id="MobiDB-lite"/>
    </source>
</evidence>
<evidence type="ECO:0000256" key="2">
    <source>
        <dbReference type="ARBA" id="ARBA00038358"/>
    </source>
</evidence>
<dbReference type="RefSeq" id="XP_007835262.1">
    <property type="nucleotide sequence ID" value="XM_007837071.1"/>
</dbReference>
<dbReference type="HOGENOM" id="CLU_027158_2_0_1"/>
<gene>
    <name evidence="4" type="ORF">PFICI_08490</name>
</gene>
<dbReference type="KEGG" id="pfy:PFICI_08490"/>
<dbReference type="OMA" id="REPEFWT"/>
<dbReference type="EMBL" id="KI912113">
    <property type="protein sequence ID" value="ETS80961.1"/>
    <property type="molecule type" value="Genomic_DNA"/>
</dbReference>
<accession>W3X704</accession>
<keyword evidence="5" id="KW-1185">Reference proteome</keyword>